<dbReference type="Proteomes" id="UP001175227">
    <property type="component" value="Unassembled WGS sequence"/>
</dbReference>
<keyword evidence="2" id="KW-1185">Reference proteome</keyword>
<reference evidence="1" key="1">
    <citation type="submission" date="2023-06" db="EMBL/GenBank/DDBJ databases">
        <authorList>
            <consortium name="Lawrence Berkeley National Laboratory"/>
            <person name="Ahrendt S."/>
            <person name="Sahu N."/>
            <person name="Indic B."/>
            <person name="Wong-Bajracharya J."/>
            <person name="Merenyi Z."/>
            <person name="Ke H.-M."/>
            <person name="Monk M."/>
            <person name="Kocsube S."/>
            <person name="Drula E."/>
            <person name="Lipzen A."/>
            <person name="Balint B."/>
            <person name="Henrissat B."/>
            <person name="Andreopoulos B."/>
            <person name="Martin F.M."/>
            <person name="Harder C.B."/>
            <person name="Rigling D."/>
            <person name="Ford K.L."/>
            <person name="Foster G.D."/>
            <person name="Pangilinan J."/>
            <person name="Papanicolaou A."/>
            <person name="Barry K."/>
            <person name="LaButti K."/>
            <person name="Viragh M."/>
            <person name="Koriabine M."/>
            <person name="Yan M."/>
            <person name="Riley R."/>
            <person name="Champramary S."/>
            <person name="Plett K.L."/>
            <person name="Tsai I.J."/>
            <person name="Slot J."/>
            <person name="Sipos G."/>
            <person name="Plett J."/>
            <person name="Nagy L.G."/>
            <person name="Grigoriev I.V."/>
        </authorList>
    </citation>
    <scope>NUCLEOTIDE SEQUENCE</scope>
    <source>
        <strain evidence="1">ICMP 16352</strain>
    </source>
</reference>
<sequence>MRNVCQTAPNTPDRIPNVLAVLALVIVPSRPFSLRLASYTSGINVRPYFLAALSHSCRLGPLTDLICTVVLYVFLSLPRTHSGSILPGGKSALHGLPEGATSNGVKLNAYPKSDATISATVLLCLDDDGTLHEIRSIDTDLRPVNIIALSDHVDRRARLSL</sequence>
<protein>
    <submittedName>
        <fullName evidence="1">Uncharacterized protein</fullName>
    </submittedName>
</protein>
<dbReference type="AlphaFoldDB" id="A0AA39NTB7"/>
<evidence type="ECO:0000313" key="1">
    <source>
        <dbReference type="EMBL" id="KAK0471214.1"/>
    </source>
</evidence>
<accession>A0AA39NTB7</accession>
<dbReference type="EMBL" id="JAUEPR010000053">
    <property type="protein sequence ID" value="KAK0471214.1"/>
    <property type="molecule type" value="Genomic_DNA"/>
</dbReference>
<evidence type="ECO:0000313" key="2">
    <source>
        <dbReference type="Proteomes" id="UP001175227"/>
    </source>
</evidence>
<organism evidence="1 2">
    <name type="scientific">Armillaria novae-zelandiae</name>
    <dbReference type="NCBI Taxonomy" id="153914"/>
    <lineage>
        <taxon>Eukaryota</taxon>
        <taxon>Fungi</taxon>
        <taxon>Dikarya</taxon>
        <taxon>Basidiomycota</taxon>
        <taxon>Agaricomycotina</taxon>
        <taxon>Agaricomycetes</taxon>
        <taxon>Agaricomycetidae</taxon>
        <taxon>Agaricales</taxon>
        <taxon>Marasmiineae</taxon>
        <taxon>Physalacriaceae</taxon>
        <taxon>Armillaria</taxon>
    </lineage>
</organism>
<proteinExistence type="predicted"/>
<gene>
    <name evidence="1" type="ORF">IW261DRAFT_905020</name>
</gene>
<name>A0AA39NTB7_9AGAR</name>
<comment type="caution">
    <text evidence="1">The sequence shown here is derived from an EMBL/GenBank/DDBJ whole genome shotgun (WGS) entry which is preliminary data.</text>
</comment>